<dbReference type="PANTHER" id="PTHR11113:SF14">
    <property type="entry name" value="N-ACETYLGLUCOSAMINE-6-PHOSPHATE DEACETYLASE"/>
    <property type="match status" value="1"/>
</dbReference>
<reference evidence="9 10" key="1">
    <citation type="journal article" date="2014" name="Genome Biol. Evol.">
        <title>Molecular evolution of the substrate utilization strategies and putative virulence factors in mosquito-associated Spiroplasma species.</title>
        <authorList>
            <person name="Chang T.H."/>
            <person name="Lo W.S."/>
            <person name="Ku C."/>
            <person name="Chen L.L."/>
            <person name="Kuo C.H."/>
        </authorList>
    </citation>
    <scope>NUCLEOTIDE SEQUENCE [LARGE SCALE GENOMIC DNA]</scope>
    <source>
        <strain evidence="9">AES-1</strain>
    </source>
</reference>
<dbReference type="CDD" id="cd00854">
    <property type="entry name" value="NagA"/>
    <property type="match status" value="1"/>
</dbReference>
<dbReference type="GO" id="GO:0008448">
    <property type="term" value="F:N-acetylglucosamine-6-phosphate deacetylase activity"/>
    <property type="evidence" value="ECO:0007669"/>
    <property type="project" value="InterPro"/>
</dbReference>
<dbReference type="GO" id="GO:0006046">
    <property type="term" value="P:N-acetylglucosamine catabolic process"/>
    <property type="evidence" value="ECO:0007669"/>
    <property type="project" value="TreeGrafter"/>
</dbReference>
<evidence type="ECO:0000256" key="6">
    <source>
        <dbReference type="PIRSR" id="PIRSR038994-1"/>
    </source>
</evidence>
<dbReference type="eggNOG" id="COG1820">
    <property type="taxonomic scope" value="Bacteria"/>
</dbReference>
<evidence type="ECO:0000256" key="5">
    <source>
        <dbReference type="PIRNR" id="PIRNR038994"/>
    </source>
</evidence>
<dbReference type="PIRSF" id="PIRSF038994">
    <property type="entry name" value="NagA"/>
    <property type="match status" value="1"/>
</dbReference>
<comment type="similarity">
    <text evidence="1 5">Belongs to the metallo-dependent hydrolases superfamily. NagA family.</text>
</comment>
<dbReference type="PANTHER" id="PTHR11113">
    <property type="entry name" value="N-ACETYLGLUCOSAMINE-6-PHOSPHATE DEACETYLASE"/>
    <property type="match status" value="1"/>
</dbReference>
<evidence type="ECO:0000256" key="7">
    <source>
        <dbReference type="PIRSR" id="PIRSR038994-3"/>
    </source>
</evidence>
<keyword evidence="4 5" id="KW-0119">Carbohydrate metabolism</keyword>
<gene>
    <name evidence="9" type="primary">nagA</name>
    <name evidence="9" type="ORF">SCULI_v1c05180</name>
</gene>
<feature type="binding site" evidence="7">
    <location>
        <position position="190"/>
    </location>
    <ligand>
        <name>Zn(2+)</name>
        <dbReference type="ChEBI" id="CHEBI:29105"/>
    </ligand>
</feature>
<dbReference type="Gene3D" id="3.20.20.140">
    <property type="entry name" value="Metal-dependent hydrolases"/>
    <property type="match status" value="1"/>
</dbReference>
<feature type="domain" description="Amidohydrolase-related" evidence="8">
    <location>
        <begin position="46"/>
        <end position="377"/>
    </location>
</feature>
<dbReference type="InterPro" id="IPR006680">
    <property type="entry name" value="Amidohydro-rel"/>
</dbReference>
<evidence type="ECO:0000256" key="1">
    <source>
        <dbReference type="ARBA" id="ARBA00010716"/>
    </source>
</evidence>
<protein>
    <submittedName>
        <fullName evidence="9">N-acetylglucosamine-6-phosphate deacetylase</fullName>
    </submittedName>
</protein>
<evidence type="ECO:0000259" key="8">
    <source>
        <dbReference type="Pfam" id="PF01979"/>
    </source>
</evidence>
<sequence length="380" mass="42172">MIIKNVKIVLSDKVIENGWIEIENDVIKSINSGVCHEEGIDGENKILMPGFIDCHTHGGYGVDFENSSVENYMKFSKMLTQEGITSYIHSSVTNSLENNKKYLQTFNEFKEKDNEYAKCLGVHLEGPFICKEKKGAHELALLENPNVATMKELNNVAHNNIAMVTYAPELDNGDFVKYLLENNIVPAAGHSNCDYPVFDKDVALGVKHITHLFNGMSGIAHQKPGLALAAMDAKNVLCEVITDGIHIDRQVLKLIYRLIGFERIAIITDSMIAKGMPDGNYKLGNLDVIKVGMKATLTDGATLAGSAANFNHNVKVMYETIDNLTLNQLIHMTSINAAKQFNIFDKTGSIEVNKYADLVLVDNDMNVYKTFVNGKCVYEQ</sequence>
<dbReference type="Gene3D" id="2.30.40.10">
    <property type="entry name" value="Urease, subunit C, domain 1"/>
    <property type="match status" value="1"/>
</dbReference>
<evidence type="ECO:0000313" key="10">
    <source>
        <dbReference type="Proteomes" id="UP000019267"/>
    </source>
</evidence>
<feature type="binding site" evidence="7">
    <location>
        <position position="125"/>
    </location>
    <ligand>
        <name>Zn(2+)</name>
        <dbReference type="ChEBI" id="CHEBI:29105"/>
    </ligand>
</feature>
<evidence type="ECO:0000256" key="4">
    <source>
        <dbReference type="ARBA" id="ARBA00023277"/>
    </source>
</evidence>
<dbReference type="AlphaFoldDB" id="W6AGP8"/>
<keyword evidence="2 7" id="KW-0479">Metal-binding</keyword>
<name>W6AGP8_9MOLU</name>
<dbReference type="InterPro" id="IPR011059">
    <property type="entry name" value="Metal-dep_hydrolase_composite"/>
</dbReference>
<dbReference type="SUPFAM" id="SSF51338">
    <property type="entry name" value="Composite domain of metallo-dependent hydrolases"/>
    <property type="match status" value="1"/>
</dbReference>
<accession>W6AGP8</accession>
<dbReference type="Pfam" id="PF01979">
    <property type="entry name" value="Amidohydro_1"/>
    <property type="match status" value="1"/>
</dbReference>
<dbReference type="InterPro" id="IPR032466">
    <property type="entry name" value="Metal_Hydrolase"/>
</dbReference>
<feature type="active site" description="Proton donor/acceptor" evidence="6">
    <location>
        <position position="269"/>
    </location>
</feature>
<dbReference type="OrthoDB" id="9776488at2"/>
<dbReference type="HOGENOM" id="CLU_032482_2_1_14"/>
<dbReference type="RefSeq" id="WP_025363095.1">
    <property type="nucleotide sequence ID" value="NZ_CP006681.1"/>
</dbReference>
<proteinExistence type="inferred from homology"/>
<comment type="cofactor">
    <cofactor evidence="7">
        <name>a divalent metal cation</name>
        <dbReference type="ChEBI" id="CHEBI:60240"/>
    </cofactor>
    <text evidence="7">Binds 1 divalent metal cation per subunit.</text>
</comment>
<dbReference type="PATRIC" id="fig|1276246.3.peg.516"/>
<dbReference type="GO" id="GO:0046872">
    <property type="term" value="F:metal ion binding"/>
    <property type="evidence" value="ECO:0007669"/>
    <property type="project" value="UniProtKB-KW"/>
</dbReference>
<dbReference type="KEGG" id="scq:SCULI_v1c05180"/>
<dbReference type="NCBIfam" id="TIGR00221">
    <property type="entry name" value="nagA"/>
    <property type="match status" value="1"/>
</dbReference>
<evidence type="ECO:0000256" key="3">
    <source>
        <dbReference type="ARBA" id="ARBA00022801"/>
    </source>
</evidence>
<organism evidence="9 10">
    <name type="scientific">Spiroplasma culicicola AES-1</name>
    <dbReference type="NCBI Taxonomy" id="1276246"/>
    <lineage>
        <taxon>Bacteria</taxon>
        <taxon>Bacillati</taxon>
        <taxon>Mycoplasmatota</taxon>
        <taxon>Mollicutes</taxon>
        <taxon>Entomoplasmatales</taxon>
        <taxon>Spiroplasmataceae</taxon>
        <taxon>Spiroplasma</taxon>
    </lineage>
</organism>
<keyword evidence="3 5" id="KW-0378">Hydrolase</keyword>
<dbReference type="InterPro" id="IPR003764">
    <property type="entry name" value="GlcNAc_6-P_deAcase"/>
</dbReference>
<evidence type="ECO:0000256" key="2">
    <source>
        <dbReference type="ARBA" id="ARBA00022723"/>
    </source>
</evidence>
<dbReference type="EMBL" id="CP006681">
    <property type="protein sequence ID" value="AHI52859.1"/>
    <property type="molecule type" value="Genomic_DNA"/>
</dbReference>
<evidence type="ECO:0000313" key="9">
    <source>
        <dbReference type="EMBL" id="AHI52859.1"/>
    </source>
</evidence>
<dbReference type="STRING" id="1276246.SCULI_v1c05180"/>
<dbReference type="SUPFAM" id="SSF51556">
    <property type="entry name" value="Metallo-dependent hydrolases"/>
    <property type="match status" value="1"/>
</dbReference>
<dbReference type="Proteomes" id="UP000019267">
    <property type="component" value="Chromosome"/>
</dbReference>
<feature type="binding site" evidence="7">
    <location>
        <position position="211"/>
    </location>
    <ligand>
        <name>Zn(2+)</name>
        <dbReference type="ChEBI" id="CHEBI:29105"/>
    </ligand>
</feature>
<keyword evidence="10" id="KW-1185">Reference proteome</keyword>